<dbReference type="Gene3D" id="1.10.287.70">
    <property type="match status" value="1"/>
</dbReference>
<organism evidence="3">
    <name type="scientific">uncultured haloarchaeon</name>
    <dbReference type="NCBI Taxonomy" id="160804"/>
    <lineage>
        <taxon>Archaea</taxon>
        <taxon>Methanobacteriati</taxon>
        <taxon>Methanobacteriota</taxon>
        <taxon>Stenosarchaea group</taxon>
        <taxon>Halobacteria</taxon>
        <taxon>Halobacteriales</taxon>
        <taxon>Halobacteriaceae</taxon>
        <taxon>environmental samples</taxon>
    </lineage>
</organism>
<sequence>MKESRPLQTGMSGTDSTCAYVLDPDAPETWGGEQGEECLVDQKWSCPHKADEDREHCIFHRSVDKKDDVEVVKALLNRIESTASNPHKGKSQFLAAEFGEFGLGEAARTGSQSHLSGADTDIALSYAKFCESADFGDMTFGGDVSFSGVEFEQEVSFQSVEFGGEADFRNVMFGGDASFGSFRFIESEAANFGGNASFQGAEFVGEVDFGGAKFEGNASFLKTEFNQEASFSGAKFESQVTFGDLTGRADFGQEAFFGGAVFNAHAEFRNVNFGAYTGFRSAEFNQKASFRNAGFGKKVDFSDAEFEQETNFSGVELTEAYFLRVNFEGNIDFSNAVFNQKTNFSQTDFNQKAIFTRAEFTQGVDFTAQTLVDGRFDGADLTHATFTDAILRGANFENAILSRATLFNADLRGARLSGTILGDVRVDEGTRFLGSRSNNKIGGSRSARETLRKLRKKRYCVYDHNYEGENGDKDIDSAKSVYRALEELGGRHARPRLQARSFVRRQDLQQKQYWDSASDADNPLEWIINVAKGSRAKVAQVTLLYGESPWRVIGYSLGIILSFAFLYPLVGGIKPKGGKPVTYARIAANPLKILTSLYYSTLTYTALGFGDFQPVGVGRLLTTVETGLGAVMLALLVFILGRRAAR</sequence>
<protein>
    <recommendedName>
        <fullName evidence="2">Potassium channel domain-containing protein</fullName>
    </recommendedName>
</protein>
<dbReference type="Pfam" id="PF07885">
    <property type="entry name" value="Ion_trans_2"/>
    <property type="match status" value="1"/>
</dbReference>
<evidence type="ECO:0000256" key="1">
    <source>
        <dbReference type="SAM" id="Phobius"/>
    </source>
</evidence>
<name>A5YS65_9EURY</name>
<dbReference type="SUPFAM" id="SSF141571">
    <property type="entry name" value="Pentapeptide repeat-like"/>
    <property type="match status" value="1"/>
</dbReference>
<dbReference type="EMBL" id="EF583985">
    <property type="protein sequence ID" value="ABQ75822.1"/>
    <property type="molecule type" value="Genomic_DNA"/>
</dbReference>
<dbReference type="PANTHER" id="PTHR14136:SF17">
    <property type="entry name" value="BTB_POZ DOMAIN-CONTAINING PROTEIN KCTD9"/>
    <property type="match status" value="1"/>
</dbReference>
<feature type="domain" description="Potassium channel" evidence="2">
    <location>
        <begin position="591"/>
        <end position="643"/>
    </location>
</feature>
<dbReference type="Pfam" id="PF13576">
    <property type="entry name" value="Pentapeptide_3"/>
    <property type="match status" value="3"/>
</dbReference>
<dbReference type="Pfam" id="PF00805">
    <property type="entry name" value="Pentapeptide"/>
    <property type="match status" value="1"/>
</dbReference>
<reference evidence="3" key="1">
    <citation type="journal article" date="2007" name="ISME J.">
        <title>Genomic plasticity in prokaryotes: the case of the square haloarchaeon.</title>
        <authorList>
            <person name="Cuadros-Orellana S."/>
            <person name="Martin-Cuadrado A.B."/>
            <person name="Legault B."/>
            <person name="D'Auria G."/>
            <person name="Zhaxybayeva O."/>
            <person name="Papke R.T."/>
            <person name="Rodriguez-Valera F."/>
        </authorList>
    </citation>
    <scope>NUCLEOTIDE SEQUENCE</scope>
</reference>
<dbReference type="Gene3D" id="2.160.20.80">
    <property type="entry name" value="E3 ubiquitin-protein ligase SopA"/>
    <property type="match status" value="2"/>
</dbReference>
<evidence type="ECO:0000259" key="2">
    <source>
        <dbReference type="Pfam" id="PF07885"/>
    </source>
</evidence>
<dbReference type="InterPro" id="IPR001646">
    <property type="entry name" value="5peptide_repeat"/>
</dbReference>
<dbReference type="PANTHER" id="PTHR14136">
    <property type="entry name" value="BTB_POZ DOMAIN-CONTAINING PROTEIN KCTD9"/>
    <property type="match status" value="1"/>
</dbReference>
<dbReference type="InterPro" id="IPR051082">
    <property type="entry name" value="Pentapeptide-BTB/POZ_domain"/>
</dbReference>
<accession>A5YS65</accession>
<feature type="transmembrane region" description="Helical" evidence="1">
    <location>
        <begin position="620"/>
        <end position="640"/>
    </location>
</feature>
<feature type="transmembrane region" description="Helical" evidence="1">
    <location>
        <begin position="552"/>
        <end position="570"/>
    </location>
</feature>
<evidence type="ECO:0000313" key="3">
    <source>
        <dbReference type="EMBL" id="ABQ75822.1"/>
    </source>
</evidence>
<feature type="transmembrane region" description="Helical" evidence="1">
    <location>
        <begin position="582"/>
        <end position="600"/>
    </location>
</feature>
<proteinExistence type="predicted"/>
<dbReference type="SUPFAM" id="SSF81324">
    <property type="entry name" value="Voltage-gated potassium channels"/>
    <property type="match status" value="1"/>
</dbReference>
<keyword evidence="1" id="KW-0812">Transmembrane</keyword>
<dbReference type="InterPro" id="IPR013099">
    <property type="entry name" value="K_chnl_dom"/>
</dbReference>
<keyword evidence="1" id="KW-0472">Membrane</keyword>
<dbReference type="AlphaFoldDB" id="A5YS65"/>
<keyword evidence="1" id="KW-1133">Transmembrane helix</keyword>